<sequence length="2991" mass="322122">MILKVSPTRGSPSKVLMRQAPRISPRLLDHGKDLAVLIKVGSSRLVAIFEEMFLLLVHACLYDGQLADCSPLNPPGLTEERGQKAHDEVDRLIAAIPLSICGVSTLSNGEIDDRTLGTDHDRAVSINGSNSTTVVLDANVNFQVNGSFFVSPTVVSNYSVVFVTGQPWSGNNGICLPTSRTNFSSNFTTPSNPGWYWITLIVNNSCVTSSTTGFLSPDDSFALICVRGDTDNDGFDDCFDVCPCLYNPSQRDSNQDMVGDDCPLFNFTFRQPALYGVNVPLQSIGTPSNMTCNTSPAFAYGWNNVVVSSTVLYGDPTQAQVSNWTVTSPLQCNSCTLKNSSTPGTFRSYSWTNGPMNRSLSYKTPQFQAILKTPYSNSGTYSDKYRNELHGISRERLVPHHIQWTMYAVMCFEWKNSQYDRTKLHMLCVYSSVDANTSSNVTYQVCVGLQCASDTMVLNIVEPRLTVTTTLNTTSLYQGQNVLVNTVIQHSNVSGADAYNVTLFQIDTSVLQVIPSTICIQIDSSACVNNVNGDYYLPLGSQLIVQYVAKINPSTPLNTPFAARNRISWYTAPNDQGGKWYCASDAVPTAPPILSVDFGRKNASAYNTLPPNISTGLQYSPSLSAGSSSYVVSTFTPNYLLGSDHTDSGIIIYQQQVNHLTAGSLYMFSFWVGEIDDVGSHDQTILTLNILDSYGNNLGTHTTAPISNNGYDSGINGAKTSYWWAFTRATFIAPNSYVTIQIVQNPYTPTSTPGNNFVIDDIQVVSILPHGTILQTSAVALDQYQALINLGVKCDGSSYIVGLYLRGYMGFSLDFSKFSSLQSLDARNCSLTSAPQLSPSVQTLDLSYNNLSAYSLMGLSLPSVTSLSLAYNMYLNSIPTWGSSLTSLDLSYTAIVDYNNVIPSSCTMKGVMLQYFPSNYRSALETQCGAKYFRVAASNVLSINGTNVVVNLAGYYGDKVTGINVTVPSGRANLISMNSSNVILSIDLSPVSYNTYFHCYSYYGANALNVGTFSHNFSSTSTVDVSSFWTSVNSLNVSNSYNTTGSAGTATLYSGFIASGSNLTFNASANIGWVWLGDAADLSNPSFSVNNAWVNISSTSTIYSLNVVNGPSGSWLPILILLVGTNQNTSFVGLSPTTLTPFCTSGISLQYKNYTTFVPKVGISPPIVLYSLIDPPTDGGIGTLVLGNVLSTSSLLSVSVNQTSSSFTIGWYNGLIRVNYTAPGGIGYLSVSINVAGKSAVYIAKYAPPTINQTTAVATIGGTTNVTGSNFGPAGAQVSATIDGVSASLIVIHSGLVLVTVPAGFNDFRRLILNVGEQMIGTLITYQSPVVTNVILPNGLMNTIGGDSFTVYGQNFGGQNLGTGSINSLTLDGVKCFCNYVAGKSFSCTTQASSGGNSSTIVLQVGNRTATYIAPSSLYKPPTITTISDLSMDGQFIINGTNLGMNVSTLEVAVNNVSVSCSYMKNHYAISCYYNSSGNSLITVTVTGQSAARSTNFKNVWAYTSNPSTTSSASFTTSNTYTAPSTSSTTSSGFSTSTTDPTSQIPATASSSPFTSTSSSTSNTPFIVTTAIQTNPFDSITSNISIPVLCSAFLVNFGLPSTLINIDDITVTFGSSSQPQYHIDSQYRLSVMFMNITSGVRYVCKYRSITIYNGTVSVIARSITVSPSSYTLLTPVSSFYWNINSNDTCTDLSMIPCDIILNDGISDHKSSLQSYGYELPNAIRVSGSFNWSFSIVCPFVSKVYANLTSISVRSLQIIQIPNITNVDLRSVYNRTASLGNVTLTDIYGNPVDFAVSVNQTMTICRMQNSTLLCNFTSTGVYSIQFTSSKDGVSLAEFKLRVYGTPDSFLPSAASIGFYRQEGNLIPITTMDSRFSKSSCQVTYTCEGLSRQVPGTLWPDATVTFDYNRPCFSLNDWTIFVDGLINLTYSFYVTSVPRVVGIYGYSPITILMDTPISRSALSLCSAYLGTFSTCSMTSSQVLIVAQSPNISSISTLHFPPNMVYDYTGLLPLAPTTINITKVVTEQYVHFNACSPIKIDSLAANGSLSCLSNRDEINYYLRQIDAVQTFTIPANLLIPGYPYRFFCPFYNDTTLYITSVYYPLPDVNITSQPHVSVLEKKKSLKLSYSTDRCSHLQYEWFARPLPSLWNDSLKNGTTLTLSGASFQPGAFVTVSLNISTSFSFAIAQYNFSVYASIPTIVLAATNFSKGYGQPIVLDASSSIDPDETGPLSFTWTCVSGSSCDSIEAATSAKTIIKSLHVDDYVFQVTVTSAVNTTASANVYVRVVADSPPEVYIAAQSKPYISAVERLVLRGYVNNTEDASRYTYSWSLLTQTWTNGTSQTPDVQLSNIVTTSTNLPSIVIAGDSLTPGSAYTFQITVRDKSQSTSDFAQVIVPVSLPPQGGNITVYPTSGDAFTTYFNISTSDWQGLPVDNPLSYSFGYLTDSGTIWLSQDSKFSYTSSLFPAGDISVILKVTNVWGASTTISRVLSVNKLVLNNAVQLITNIIKDTTASSAPVDGRNVTSAQVTSTLALINTVAQFIHSEDSNLTNSEKTDLKSVMIQTLVNVTSASNSTITPDDLASRSSSLASVVGNDTSSDSNVVILSAIRYVNKAIASTVTTSSTLVSANVSTQLLGTMSTILKSLVQKTTLKRGDGMNDGTSDIVDQAVSAVDSLHDLLLQNRICGEEAITSSSSFIHMHSAYQTPSGLSGSTFSVAGLSDISLPSQLSTNDNCLSLQVVSWTSDVNSLARGSTNHSHVTNGNLTSVDVGVIGMRISPGDFNSSREGFTFSFPLRDPSQANNYALACSYRQVYVDDWSVDETCYVVSVNSTTLTCRCHHLTEFSVFSVNTDNIGGRGNKGPSVIKEVIQFGTAGTTIVGIAVAIAVILAIVIVVVVYRYRRNKTRVIQIQAANESKAEELACDHPRERKGREDNPNVIHPYSVHERDYLCEECRDVLMNSSPSLAPSYVSSDVAQDPTLDGLEDDHHHTHTSGR</sequence>
<proteinExistence type="predicted"/>
<reference evidence="4 5" key="1">
    <citation type="journal article" date="2018" name="Genome Biol. Evol.">
        <title>Multiple Roots of Fruiting Body Formation in Amoebozoa.</title>
        <authorList>
            <person name="Hillmann F."/>
            <person name="Forbes G."/>
            <person name="Novohradska S."/>
            <person name="Ferling I."/>
            <person name="Riege K."/>
            <person name="Groth M."/>
            <person name="Westermann M."/>
            <person name="Marz M."/>
            <person name="Spaller T."/>
            <person name="Winckler T."/>
            <person name="Schaap P."/>
            <person name="Glockner G."/>
        </authorList>
    </citation>
    <scope>NUCLEOTIDE SEQUENCE [LARGE SCALE GENOMIC DNA]</scope>
    <source>
        <strain evidence="4 5">Jena</strain>
    </source>
</reference>
<dbReference type="Pfam" id="PF02010">
    <property type="entry name" value="REJ"/>
    <property type="match status" value="1"/>
</dbReference>
<feature type="compositionally biased region" description="Basic and acidic residues" evidence="1">
    <location>
        <begin position="2915"/>
        <end position="2931"/>
    </location>
</feature>
<dbReference type="InterPro" id="IPR046338">
    <property type="entry name" value="GAIN_dom_sf"/>
</dbReference>
<dbReference type="Gene3D" id="4.10.1080.10">
    <property type="entry name" value="TSP type-3 repeat"/>
    <property type="match status" value="1"/>
</dbReference>
<dbReference type="SUPFAM" id="SSF52058">
    <property type="entry name" value="L domain-like"/>
    <property type="match status" value="1"/>
</dbReference>
<dbReference type="EMBL" id="MDYQ01000090">
    <property type="protein sequence ID" value="PRP83069.1"/>
    <property type="molecule type" value="Genomic_DNA"/>
</dbReference>
<dbReference type="OrthoDB" id="10693207at2759"/>
<evidence type="ECO:0000256" key="2">
    <source>
        <dbReference type="SAM" id="Phobius"/>
    </source>
</evidence>
<evidence type="ECO:0000259" key="3">
    <source>
        <dbReference type="Pfam" id="PF02010"/>
    </source>
</evidence>
<protein>
    <recommendedName>
        <fullName evidence="3">PKD/REJ-like domain-containing protein</fullName>
    </recommendedName>
</protein>
<evidence type="ECO:0000256" key="1">
    <source>
        <dbReference type="SAM" id="MobiDB-lite"/>
    </source>
</evidence>
<dbReference type="Gene3D" id="3.80.10.10">
    <property type="entry name" value="Ribonuclease Inhibitor"/>
    <property type="match status" value="1"/>
</dbReference>
<gene>
    <name evidence="4" type="ORF">PROFUN_09665</name>
</gene>
<dbReference type="Gene3D" id="2.60.220.50">
    <property type="match status" value="1"/>
</dbReference>
<dbReference type="InterPro" id="IPR028974">
    <property type="entry name" value="TSP_type-3_rpt"/>
</dbReference>
<dbReference type="GO" id="GO:0005509">
    <property type="term" value="F:calcium ion binding"/>
    <property type="evidence" value="ECO:0007669"/>
    <property type="project" value="InterPro"/>
</dbReference>
<feature type="region of interest" description="Disordered" evidence="1">
    <location>
        <begin position="1506"/>
        <end position="1562"/>
    </location>
</feature>
<comment type="caution">
    <text evidence="4">The sequence shown here is derived from an EMBL/GenBank/DDBJ whole genome shotgun (WGS) entry which is preliminary data.</text>
</comment>
<keyword evidence="2" id="KW-0812">Transmembrane</keyword>
<dbReference type="STRING" id="1890364.A0A2P6NGK8"/>
<dbReference type="InterPro" id="IPR002859">
    <property type="entry name" value="PKD/REJ-like"/>
</dbReference>
<keyword evidence="2" id="KW-1133">Transmembrane helix</keyword>
<accession>A0A2P6NGK8</accession>
<dbReference type="InterPro" id="IPR013783">
    <property type="entry name" value="Ig-like_fold"/>
</dbReference>
<feature type="region of interest" description="Disordered" evidence="1">
    <location>
        <begin position="2964"/>
        <end position="2991"/>
    </location>
</feature>
<keyword evidence="2" id="KW-0472">Membrane</keyword>
<evidence type="ECO:0000313" key="5">
    <source>
        <dbReference type="Proteomes" id="UP000241769"/>
    </source>
</evidence>
<dbReference type="SUPFAM" id="SSF81296">
    <property type="entry name" value="E set domains"/>
    <property type="match status" value="1"/>
</dbReference>
<keyword evidence="5" id="KW-1185">Reference proteome</keyword>
<dbReference type="InterPro" id="IPR014756">
    <property type="entry name" value="Ig_E-set"/>
</dbReference>
<dbReference type="InParanoid" id="A0A2P6NGK8"/>
<feature type="region of interest" description="Disordered" evidence="1">
    <location>
        <begin position="2915"/>
        <end position="2935"/>
    </location>
</feature>
<feature type="domain" description="PKD/REJ-like" evidence="3">
    <location>
        <begin position="2199"/>
        <end position="2508"/>
    </location>
</feature>
<dbReference type="Proteomes" id="UP000241769">
    <property type="component" value="Unassembled WGS sequence"/>
</dbReference>
<feature type="transmembrane region" description="Helical" evidence="2">
    <location>
        <begin position="2874"/>
        <end position="2894"/>
    </location>
</feature>
<evidence type="ECO:0000313" key="4">
    <source>
        <dbReference type="EMBL" id="PRP83069.1"/>
    </source>
</evidence>
<dbReference type="Gene3D" id="2.60.40.10">
    <property type="entry name" value="Immunoglobulins"/>
    <property type="match status" value="2"/>
</dbReference>
<name>A0A2P6NGK8_9EUKA</name>
<organism evidence="4 5">
    <name type="scientific">Planoprotostelium fungivorum</name>
    <dbReference type="NCBI Taxonomy" id="1890364"/>
    <lineage>
        <taxon>Eukaryota</taxon>
        <taxon>Amoebozoa</taxon>
        <taxon>Evosea</taxon>
        <taxon>Variosea</taxon>
        <taxon>Cavosteliida</taxon>
        <taxon>Cavosteliaceae</taxon>
        <taxon>Planoprotostelium</taxon>
    </lineage>
</organism>
<dbReference type="InterPro" id="IPR032675">
    <property type="entry name" value="LRR_dom_sf"/>
</dbReference>